<dbReference type="Gene3D" id="3.40.630.150">
    <property type="entry name" value="Malonyl-CoA decarboxylase, catalytic domain"/>
    <property type="match status" value="1"/>
</dbReference>
<dbReference type="GO" id="GO:0005782">
    <property type="term" value="C:peroxisomal matrix"/>
    <property type="evidence" value="ECO:0007669"/>
    <property type="project" value="TreeGrafter"/>
</dbReference>
<dbReference type="PANTHER" id="PTHR28641">
    <property type="match status" value="1"/>
</dbReference>
<dbReference type="GO" id="GO:0006633">
    <property type="term" value="P:fatty acid biosynthetic process"/>
    <property type="evidence" value="ECO:0007669"/>
    <property type="project" value="InterPro"/>
</dbReference>
<dbReference type="InterPro" id="IPR038917">
    <property type="entry name" value="Malonyl_CoA_deC"/>
</dbReference>
<dbReference type="GO" id="GO:0005759">
    <property type="term" value="C:mitochondrial matrix"/>
    <property type="evidence" value="ECO:0007669"/>
    <property type="project" value="TreeGrafter"/>
</dbReference>
<dbReference type="Pfam" id="PF05292">
    <property type="entry name" value="MCD"/>
    <property type="match status" value="1"/>
</dbReference>
<dbReference type="GO" id="GO:0050080">
    <property type="term" value="F:malonyl-CoA decarboxylase activity"/>
    <property type="evidence" value="ECO:0007669"/>
    <property type="project" value="InterPro"/>
</dbReference>
<reference evidence="2 3" key="1">
    <citation type="journal article" date="2018" name="MBio">
        <title>Comparative Genomics Reveals the Core Gene Toolbox for the Fungus-Insect Symbiosis.</title>
        <authorList>
            <person name="Wang Y."/>
            <person name="Stata M."/>
            <person name="Wang W."/>
            <person name="Stajich J.E."/>
            <person name="White M.M."/>
            <person name="Moncalvo J.M."/>
        </authorList>
    </citation>
    <scope>NUCLEOTIDE SEQUENCE [LARGE SCALE GENOMIC DNA]</scope>
    <source>
        <strain evidence="2 3">AUS-126-30</strain>
    </source>
</reference>
<sequence>MQSFSLAKKLPFSKHPLKTSFSRLIPNLSKNVCFKNQKNVFHDYNFGLTCYNLKRYSQSIGTSSIEQQYINRYWRSVFKGETEKIPKHKLKVIQTEDEMREMIDRIVSQHKIQSAVIKSLVSQECSQIYKNFDNLGKYETVHTVRSLEDIKRRLGPERRCFGFFHKNAPLEPLVFVWVALTKGISKSIQGILEDDSLNVHDEAHTANTAIFYSINSQTGVSGVDLGNFLIKRVVSVLQNELPNIETFCTLSPLPNFASWVNKWLTPEIRKNPDLEISKEEENGILSLEPNETVWTEALKKILDARGWISNEEKRDILKPVLLKLATRYVLKEKKPNSIYAYDPVTNFHLRNGASVQSLNWLGDTSYNGVRTSYGIMCNYNYILANIESNNFSYLKRGEIAVSMTGLDPSFNDGIRYVQA</sequence>
<gene>
    <name evidence="2" type="ORF">BB558_000640</name>
</gene>
<comment type="caution">
    <text evidence="2">The sequence shown here is derived from an EMBL/GenBank/DDBJ whole genome shotgun (WGS) entry which is preliminary data.</text>
</comment>
<proteinExistence type="predicted"/>
<dbReference type="Proteomes" id="UP000245591">
    <property type="component" value="Unassembled WGS sequence"/>
</dbReference>
<organism evidence="2 3">
    <name type="scientific">Smittium angustum</name>
    <dbReference type="NCBI Taxonomy" id="133377"/>
    <lineage>
        <taxon>Eukaryota</taxon>
        <taxon>Fungi</taxon>
        <taxon>Fungi incertae sedis</taxon>
        <taxon>Zoopagomycota</taxon>
        <taxon>Kickxellomycotina</taxon>
        <taxon>Harpellomycetes</taxon>
        <taxon>Harpellales</taxon>
        <taxon>Legeriomycetaceae</taxon>
        <taxon>Smittium</taxon>
    </lineage>
</organism>
<protein>
    <recommendedName>
        <fullName evidence="1">Malonyl-CoA decarboxylase C-terminal domain-containing protein</fullName>
    </recommendedName>
</protein>
<dbReference type="GO" id="GO:0006085">
    <property type="term" value="P:acetyl-CoA biosynthetic process"/>
    <property type="evidence" value="ECO:0007669"/>
    <property type="project" value="TreeGrafter"/>
</dbReference>
<dbReference type="EMBL" id="MBFU01000026">
    <property type="protein sequence ID" value="PWA03186.1"/>
    <property type="molecule type" value="Genomic_DNA"/>
</dbReference>
<evidence type="ECO:0000259" key="1">
    <source>
        <dbReference type="Pfam" id="PF05292"/>
    </source>
</evidence>
<feature type="domain" description="Malonyl-CoA decarboxylase C-terminal" evidence="1">
    <location>
        <begin position="133"/>
        <end position="381"/>
    </location>
</feature>
<evidence type="ECO:0000313" key="2">
    <source>
        <dbReference type="EMBL" id="PWA03186.1"/>
    </source>
</evidence>
<dbReference type="GO" id="GO:2001294">
    <property type="term" value="P:malonyl-CoA catabolic process"/>
    <property type="evidence" value="ECO:0007669"/>
    <property type="project" value="TreeGrafter"/>
</dbReference>
<evidence type="ECO:0000313" key="3">
    <source>
        <dbReference type="Proteomes" id="UP000245591"/>
    </source>
</evidence>
<keyword evidence="3" id="KW-1185">Reference proteome</keyword>
<dbReference type="AlphaFoldDB" id="A0A2U1JDL2"/>
<dbReference type="PANTHER" id="PTHR28641:SF1">
    <property type="entry name" value="MALONYL-COA DECARBOXYLASE, MITOCHONDRIAL"/>
    <property type="match status" value="1"/>
</dbReference>
<name>A0A2U1JDL2_SMIAN</name>
<dbReference type="InterPro" id="IPR042303">
    <property type="entry name" value="Malonyl_CoA_deC_C_sf"/>
</dbReference>
<accession>A0A2U1JDL2</accession>
<dbReference type="InterPro" id="IPR007956">
    <property type="entry name" value="Malonyl_CoA_deC_C"/>
</dbReference>